<dbReference type="SMART" id="SM00355">
    <property type="entry name" value="ZnF_C2H2"/>
    <property type="match status" value="2"/>
</dbReference>
<protein>
    <recommendedName>
        <fullName evidence="2">C2H2-type domain-containing protein</fullName>
    </recommendedName>
</protein>
<evidence type="ECO:0000313" key="3">
    <source>
        <dbReference type="EMBL" id="KAL3068795.1"/>
    </source>
</evidence>
<dbReference type="PROSITE" id="PS50157">
    <property type="entry name" value="ZINC_FINGER_C2H2_2"/>
    <property type="match status" value="1"/>
</dbReference>
<sequence>MATENLKMPRKNEKKLEICKICGYRGKWRSEIIRHQKVHQKKRPYKCKLCYWSSKWKNGIVRHIINMHKISADQAENAIHQEELILIE</sequence>
<name>A0ABD2HTU5_HETSC</name>
<dbReference type="SUPFAM" id="SSF57667">
    <property type="entry name" value="beta-beta-alpha zinc fingers"/>
    <property type="match status" value="1"/>
</dbReference>
<dbReference type="Gene3D" id="3.30.160.60">
    <property type="entry name" value="Classic Zinc Finger"/>
    <property type="match status" value="1"/>
</dbReference>
<keyword evidence="1" id="KW-0479">Metal-binding</keyword>
<dbReference type="AlphaFoldDB" id="A0ABD2HTU5"/>
<feature type="domain" description="C2H2-type" evidence="2">
    <location>
        <begin position="17"/>
        <end position="44"/>
    </location>
</feature>
<keyword evidence="1" id="KW-0863">Zinc-finger</keyword>
<reference evidence="3 4" key="1">
    <citation type="submission" date="2024-10" db="EMBL/GenBank/DDBJ databases">
        <authorList>
            <person name="Kim D."/>
        </authorList>
    </citation>
    <scope>NUCLEOTIDE SEQUENCE [LARGE SCALE GENOMIC DNA]</scope>
    <source>
        <strain evidence="3">Taebaek</strain>
    </source>
</reference>
<dbReference type="EMBL" id="JBICCN010000440">
    <property type="protein sequence ID" value="KAL3068795.1"/>
    <property type="molecule type" value="Genomic_DNA"/>
</dbReference>
<keyword evidence="4" id="KW-1185">Reference proteome</keyword>
<dbReference type="GO" id="GO:0008270">
    <property type="term" value="F:zinc ion binding"/>
    <property type="evidence" value="ECO:0007669"/>
    <property type="project" value="UniProtKB-KW"/>
</dbReference>
<gene>
    <name evidence="3" type="ORF">niasHS_017361</name>
</gene>
<comment type="caution">
    <text evidence="3">The sequence shown here is derived from an EMBL/GenBank/DDBJ whole genome shotgun (WGS) entry which is preliminary data.</text>
</comment>
<accession>A0ABD2HTU5</accession>
<evidence type="ECO:0000313" key="4">
    <source>
        <dbReference type="Proteomes" id="UP001620645"/>
    </source>
</evidence>
<dbReference type="Proteomes" id="UP001620645">
    <property type="component" value="Unassembled WGS sequence"/>
</dbReference>
<evidence type="ECO:0000259" key="2">
    <source>
        <dbReference type="PROSITE" id="PS50157"/>
    </source>
</evidence>
<organism evidence="3 4">
    <name type="scientific">Heterodera schachtii</name>
    <name type="common">Sugarbeet cyst nematode worm</name>
    <name type="synonym">Tylenchus schachtii</name>
    <dbReference type="NCBI Taxonomy" id="97005"/>
    <lineage>
        <taxon>Eukaryota</taxon>
        <taxon>Metazoa</taxon>
        <taxon>Ecdysozoa</taxon>
        <taxon>Nematoda</taxon>
        <taxon>Chromadorea</taxon>
        <taxon>Rhabditida</taxon>
        <taxon>Tylenchina</taxon>
        <taxon>Tylenchomorpha</taxon>
        <taxon>Tylenchoidea</taxon>
        <taxon>Heteroderidae</taxon>
        <taxon>Heteroderinae</taxon>
        <taxon>Heterodera</taxon>
    </lineage>
</organism>
<dbReference type="InterPro" id="IPR036236">
    <property type="entry name" value="Znf_C2H2_sf"/>
</dbReference>
<evidence type="ECO:0000256" key="1">
    <source>
        <dbReference type="PROSITE-ProRule" id="PRU00042"/>
    </source>
</evidence>
<keyword evidence="1" id="KW-0862">Zinc</keyword>
<dbReference type="InterPro" id="IPR013087">
    <property type="entry name" value="Znf_C2H2_type"/>
</dbReference>
<proteinExistence type="predicted"/>